<dbReference type="Proteomes" id="UP000482800">
    <property type="component" value="Unassembled WGS sequence"/>
</dbReference>
<evidence type="ECO:0000259" key="3">
    <source>
        <dbReference type="Pfam" id="PF13579"/>
    </source>
</evidence>
<reference evidence="4 5" key="1">
    <citation type="submission" date="2020-03" db="EMBL/GenBank/DDBJ databases">
        <title>Whole genome shotgun sequence of Phytohabitans houttuyneae NBRC 108639.</title>
        <authorList>
            <person name="Komaki H."/>
            <person name="Tamura T."/>
        </authorList>
    </citation>
    <scope>NUCLEOTIDE SEQUENCE [LARGE SCALE GENOMIC DNA]</scope>
    <source>
        <strain evidence="4 5">NBRC 108639</strain>
    </source>
</reference>
<accession>A0A6V8JZX4</accession>
<evidence type="ECO:0000313" key="4">
    <source>
        <dbReference type="EMBL" id="GFJ78362.1"/>
    </source>
</evidence>
<keyword evidence="2" id="KW-0808">Transferase</keyword>
<dbReference type="RefSeq" id="WP_173056155.1">
    <property type="nucleotide sequence ID" value="NZ_BAABGO010000001.1"/>
</dbReference>
<feature type="domain" description="Glycosyltransferase subfamily 4-like N-terminal" evidence="3">
    <location>
        <begin position="13"/>
        <end position="131"/>
    </location>
</feature>
<dbReference type="GO" id="GO:0016757">
    <property type="term" value="F:glycosyltransferase activity"/>
    <property type="evidence" value="ECO:0007669"/>
    <property type="project" value="UniProtKB-KW"/>
</dbReference>
<dbReference type="InterPro" id="IPR028098">
    <property type="entry name" value="Glyco_trans_4-like_N"/>
</dbReference>
<reference evidence="4 5" key="2">
    <citation type="submission" date="2020-03" db="EMBL/GenBank/DDBJ databases">
        <authorList>
            <person name="Ichikawa N."/>
            <person name="Kimura A."/>
            <person name="Kitahashi Y."/>
            <person name="Uohara A."/>
        </authorList>
    </citation>
    <scope>NUCLEOTIDE SEQUENCE [LARGE SCALE GENOMIC DNA]</scope>
    <source>
        <strain evidence="4 5">NBRC 108639</strain>
    </source>
</reference>
<gene>
    <name evidence="4" type="ORF">Phou_025420</name>
</gene>
<keyword evidence="5" id="KW-1185">Reference proteome</keyword>
<keyword evidence="1" id="KW-0328">Glycosyltransferase</keyword>
<comment type="caution">
    <text evidence="4">The sequence shown here is derived from an EMBL/GenBank/DDBJ whole genome shotgun (WGS) entry which is preliminary data.</text>
</comment>
<sequence length="407" mass="44147">MRLLVGLHHLELGGSQLNALDFALTMREHGHDVAVFGVHTGVPGPVAEMAQSAGLPVTLVRHPVERHRAVVPYRRAVSRGLTAAARAHRADLVHVYEFPLALDAFDGPHLRLGLPVVVTIYGMAVPRWLPRYPELIVGTQELVDEAAAFRAPPTLIEPPVNTDADDAAAVDGRIFRETLGIGDDEILLGVVSRLEPDMKAEGILRAMAALRRLDDERLRLVVVGTGPSAADLRAEAARVNDALGRQAILLPGALEDPRPAYAGMDIALGMGGSALRAMSFGRPLIVLGIQGWSRECTPETLDHFLSAGFWGIGDGDLDDAPLAEQIRVLAADPDRRARLSDWSRRLIVERFSLKAAADKLSEVYTRALEQHQPAGRRVGEAARVAMHKAAADMLPESVRQRLRRGRA</sequence>
<evidence type="ECO:0000313" key="5">
    <source>
        <dbReference type="Proteomes" id="UP000482800"/>
    </source>
</evidence>
<dbReference type="AlphaFoldDB" id="A0A6V8JZX4"/>
<dbReference type="Pfam" id="PF13579">
    <property type="entry name" value="Glyco_trans_4_4"/>
    <property type="match status" value="1"/>
</dbReference>
<dbReference type="CDD" id="cd03801">
    <property type="entry name" value="GT4_PimA-like"/>
    <property type="match status" value="1"/>
</dbReference>
<proteinExistence type="predicted"/>
<evidence type="ECO:0000256" key="2">
    <source>
        <dbReference type="ARBA" id="ARBA00022679"/>
    </source>
</evidence>
<dbReference type="Pfam" id="PF13692">
    <property type="entry name" value="Glyco_trans_1_4"/>
    <property type="match status" value="1"/>
</dbReference>
<dbReference type="PANTHER" id="PTHR12526:SF636">
    <property type="entry name" value="BLL3647 PROTEIN"/>
    <property type="match status" value="1"/>
</dbReference>
<dbReference type="PANTHER" id="PTHR12526">
    <property type="entry name" value="GLYCOSYLTRANSFERASE"/>
    <property type="match status" value="1"/>
</dbReference>
<name>A0A6V8JZX4_9ACTN</name>
<dbReference type="EMBL" id="BLPF01000001">
    <property type="protein sequence ID" value="GFJ78362.1"/>
    <property type="molecule type" value="Genomic_DNA"/>
</dbReference>
<dbReference type="Gene3D" id="3.40.50.2000">
    <property type="entry name" value="Glycogen Phosphorylase B"/>
    <property type="match status" value="2"/>
</dbReference>
<dbReference type="SUPFAM" id="SSF53756">
    <property type="entry name" value="UDP-Glycosyltransferase/glycogen phosphorylase"/>
    <property type="match status" value="1"/>
</dbReference>
<organism evidence="4 5">
    <name type="scientific">Phytohabitans houttuyneae</name>
    <dbReference type="NCBI Taxonomy" id="1076126"/>
    <lineage>
        <taxon>Bacteria</taxon>
        <taxon>Bacillati</taxon>
        <taxon>Actinomycetota</taxon>
        <taxon>Actinomycetes</taxon>
        <taxon>Micromonosporales</taxon>
        <taxon>Micromonosporaceae</taxon>
    </lineage>
</organism>
<protein>
    <recommendedName>
        <fullName evidence="3">Glycosyltransferase subfamily 4-like N-terminal domain-containing protein</fullName>
    </recommendedName>
</protein>
<evidence type="ECO:0000256" key="1">
    <source>
        <dbReference type="ARBA" id="ARBA00022676"/>
    </source>
</evidence>